<feature type="transmembrane region" description="Helical" evidence="9">
    <location>
        <begin position="20"/>
        <end position="37"/>
    </location>
</feature>
<evidence type="ECO:0000259" key="11">
    <source>
        <dbReference type="PROSITE" id="PS50885"/>
    </source>
</evidence>
<dbReference type="GO" id="GO:0000155">
    <property type="term" value="F:phosphorelay sensor kinase activity"/>
    <property type="evidence" value="ECO:0007669"/>
    <property type="project" value="InterPro"/>
</dbReference>
<dbReference type="PANTHER" id="PTHR24421">
    <property type="entry name" value="NITRATE/NITRITE SENSOR PROTEIN NARX-RELATED"/>
    <property type="match status" value="1"/>
</dbReference>
<evidence type="ECO:0000256" key="5">
    <source>
        <dbReference type="ARBA" id="ARBA00022679"/>
    </source>
</evidence>
<dbReference type="Pfam" id="PF00672">
    <property type="entry name" value="HAMP"/>
    <property type="match status" value="1"/>
</dbReference>
<dbReference type="GO" id="GO:0016020">
    <property type="term" value="C:membrane"/>
    <property type="evidence" value="ECO:0007669"/>
    <property type="project" value="UniProtKB-SubCell"/>
</dbReference>
<dbReference type="Pfam" id="PF02518">
    <property type="entry name" value="HATPase_c"/>
    <property type="match status" value="1"/>
</dbReference>
<dbReference type="PANTHER" id="PTHR24421:SF61">
    <property type="entry name" value="OXYGEN SENSOR HISTIDINE KINASE NREB"/>
    <property type="match status" value="1"/>
</dbReference>
<keyword evidence="9" id="KW-0472">Membrane</keyword>
<comment type="caution">
    <text evidence="12">The sequence shown here is derived from an EMBL/GenBank/DDBJ whole genome shotgun (WGS) entry which is preliminary data.</text>
</comment>
<organism evidence="12 13">
    <name type="scientific">Armatimonas rosea</name>
    <dbReference type="NCBI Taxonomy" id="685828"/>
    <lineage>
        <taxon>Bacteria</taxon>
        <taxon>Bacillati</taxon>
        <taxon>Armatimonadota</taxon>
        <taxon>Armatimonadia</taxon>
        <taxon>Armatimonadales</taxon>
        <taxon>Armatimonadaceae</taxon>
        <taxon>Armatimonas</taxon>
    </lineage>
</organism>
<keyword evidence="13" id="KW-1185">Reference proteome</keyword>
<sequence length="354" mass="38303">MKAPPLRLRTQLKESHIKAAATTALATLGFFVLLGLFGNRPSSNFLERLLPSALVLALSSGVVAGISGYLSARRLAWRFDAMSKAADAWARGDFSAMAPEATDEMGQLAGRLNRMATELRDLMALRQDVATLEERNRLARDLHDTVKQHLFAASMQIGAAKALLPAQPELALTRLDAANDLAQQAQRDLTSVLQELRPVSAQGAPLAILLKGHVSDWSRRNSIPTTFESDELPSLSPEAANGLLRVAQEALANASKHSEATRVEVSLRRDDAGGVRLLIRDNGRGFDARQHRLCGGEGFGLHTMRERAQALPGGRFQLLSTPGAGCCIVVRCDSAARPARMDDFLGMEDAIRLL</sequence>
<dbReference type="InterPro" id="IPR003660">
    <property type="entry name" value="HAMP_dom"/>
</dbReference>
<dbReference type="CDD" id="cd16917">
    <property type="entry name" value="HATPase_UhpB-NarQ-NarX-like"/>
    <property type="match status" value="1"/>
</dbReference>
<keyword evidence="6 12" id="KW-0418">Kinase</keyword>
<keyword evidence="5" id="KW-0808">Transferase</keyword>
<evidence type="ECO:0000256" key="3">
    <source>
        <dbReference type="ARBA" id="ARBA00012438"/>
    </source>
</evidence>
<gene>
    <name evidence="12" type="ORF">HNQ39_003713</name>
</gene>
<dbReference type="GO" id="GO:0046983">
    <property type="term" value="F:protein dimerization activity"/>
    <property type="evidence" value="ECO:0007669"/>
    <property type="project" value="InterPro"/>
</dbReference>
<dbReference type="PROSITE" id="PS50109">
    <property type="entry name" value="HIS_KIN"/>
    <property type="match status" value="1"/>
</dbReference>
<dbReference type="Gene3D" id="6.10.340.10">
    <property type="match status" value="1"/>
</dbReference>
<feature type="transmembrane region" description="Helical" evidence="9">
    <location>
        <begin position="49"/>
        <end position="72"/>
    </location>
</feature>
<keyword evidence="4" id="KW-0597">Phosphoprotein</keyword>
<comment type="catalytic activity">
    <reaction evidence="1">
        <text>ATP + protein L-histidine = ADP + protein N-phospho-L-histidine.</text>
        <dbReference type="EC" id="2.7.13.3"/>
    </reaction>
</comment>
<evidence type="ECO:0000256" key="4">
    <source>
        <dbReference type="ARBA" id="ARBA00022553"/>
    </source>
</evidence>
<dbReference type="InterPro" id="IPR005467">
    <property type="entry name" value="His_kinase_dom"/>
</dbReference>
<dbReference type="PROSITE" id="PS50885">
    <property type="entry name" value="HAMP"/>
    <property type="match status" value="1"/>
</dbReference>
<evidence type="ECO:0000256" key="9">
    <source>
        <dbReference type="SAM" id="Phobius"/>
    </source>
</evidence>
<evidence type="ECO:0000313" key="13">
    <source>
        <dbReference type="Proteomes" id="UP000520814"/>
    </source>
</evidence>
<keyword evidence="7" id="KW-0902">Two-component regulatory system</keyword>
<dbReference type="Pfam" id="PF07730">
    <property type="entry name" value="HisKA_3"/>
    <property type="match status" value="1"/>
</dbReference>
<keyword evidence="8" id="KW-0175">Coiled coil</keyword>
<dbReference type="SMART" id="SM00304">
    <property type="entry name" value="HAMP"/>
    <property type="match status" value="1"/>
</dbReference>
<name>A0A7W9W7P6_ARMRO</name>
<evidence type="ECO:0000256" key="8">
    <source>
        <dbReference type="SAM" id="Coils"/>
    </source>
</evidence>
<dbReference type="SUPFAM" id="SSF55874">
    <property type="entry name" value="ATPase domain of HSP90 chaperone/DNA topoisomerase II/histidine kinase"/>
    <property type="match status" value="1"/>
</dbReference>
<dbReference type="Gene3D" id="3.30.565.10">
    <property type="entry name" value="Histidine kinase-like ATPase, C-terminal domain"/>
    <property type="match status" value="1"/>
</dbReference>
<dbReference type="EMBL" id="JACHGW010000003">
    <property type="protein sequence ID" value="MBB6051903.1"/>
    <property type="molecule type" value="Genomic_DNA"/>
</dbReference>
<dbReference type="EC" id="2.7.13.3" evidence="3"/>
<accession>A0A7W9W7P6</accession>
<dbReference type="InterPro" id="IPR050482">
    <property type="entry name" value="Sensor_HK_TwoCompSys"/>
</dbReference>
<dbReference type="CDD" id="cd06225">
    <property type="entry name" value="HAMP"/>
    <property type="match status" value="1"/>
</dbReference>
<feature type="domain" description="Histidine kinase" evidence="10">
    <location>
        <begin position="243"/>
        <end position="336"/>
    </location>
</feature>
<dbReference type="RefSeq" id="WP_184199831.1">
    <property type="nucleotide sequence ID" value="NZ_JACHGW010000003.1"/>
</dbReference>
<evidence type="ECO:0000259" key="10">
    <source>
        <dbReference type="PROSITE" id="PS50109"/>
    </source>
</evidence>
<dbReference type="InterPro" id="IPR036890">
    <property type="entry name" value="HATPase_C_sf"/>
</dbReference>
<proteinExistence type="predicted"/>
<evidence type="ECO:0000256" key="1">
    <source>
        <dbReference type="ARBA" id="ARBA00000085"/>
    </source>
</evidence>
<dbReference type="InterPro" id="IPR003594">
    <property type="entry name" value="HATPase_dom"/>
</dbReference>
<reference evidence="12 13" key="1">
    <citation type="submission" date="2020-08" db="EMBL/GenBank/DDBJ databases">
        <title>Genomic Encyclopedia of Type Strains, Phase IV (KMG-IV): sequencing the most valuable type-strain genomes for metagenomic binning, comparative biology and taxonomic classification.</title>
        <authorList>
            <person name="Goeker M."/>
        </authorList>
    </citation>
    <scope>NUCLEOTIDE SEQUENCE [LARGE SCALE GENOMIC DNA]</scope>
    <source>
        <strain evidence="12 13">DSM 23562</strain>
    </source>
</reference>
<comment type="subcellular location">
    <subcellularLocation>
        <location evidence="2">Membrane</location>
    </subcellularLocation>
</comment>
<dbReference type="SMART" id="SM00387">
    <property type="entry name" value="HATPase_c"/>
    <property type="match status" value="1"/>
</dbReference>
<dbReference type="Gene3D" id="1.20.5.1930">
    <property type="match status" value="1"/>
</dbReference>
<evidence type="ECO:0000256" key="7">
    <source>
        <dbReference type="ARBA" id="ARBA00023012"/>
    </source>
</evidence>
<evidence type="ECO:0000256" key="2">
    <source>
        <dbReference type="ARBA" id="ARBA00004370"/>
    </source>
</evidence>
<feature type="domain" description="HAMP" evidence="11">
    <location>
        <begin position="73"/>
        <end position="124"/>
    </location>
</feature>
<evidence type="ECO:0000313" key="12">
    <source>
        <dbReference type="EMBL" id="MBB6051903.1"/>
    </source>
</evidence>
<dbReference type="InterPro" id="IPR011712">
    <property type="entry name" value="Sig_transdc_His_kin_sub3_dim/P"/>
</dbReference>
<feature type="coiled-coil region" evidence="8">
    <location>
        <begin position="115"/>
        <end position="142"/>
    </location>
</feature>
<keyword evidence="9" id="KW-0812">Transmembrane</keyword>
<dbReference type="AlphaFoldDB" id="A0A7W9W7P6"/>
<keyword evidence="9" id="KW-1133">Transmembrane helix</keyword>
<dbReference type="Proteomes" id="UP000520814">
    <property type="component" value="Unassembled WGS sequence"/>
</dbReference>
<evidence type="ECO:0000256" key="6">
    <source>
        <dbReference type="ARBA" id="ARBA00022777"/>
    </source>
</evidence>
<protein>
    <recommendedName>
        <fullName evidence="3">histidine kinase</fullName>
        <ecNumber evidence="3">2.7.13.3</ecNumber>
    </recommendedName>
</protein>
<dbReference type="SUPFAM" id="SSF158472">
    <property type="entry name" value="HAMP domain-like"/>
    <property type="match status" value="1"/>
</dbReference>